<evidence type="ECO:0000313" key="1">
    <source>
        <dbReference type="EMBL" id="KAG8508823.1"/>
    </source>
</evidence>
<protein>
    <submittedName>
        <fullName evidence="1">Uncharacterized protein</fullName>
    </submittedName>
</protein>
<dbReference type="EMBL" id="JAGFMF010011974">
    <property type="protein sequence ID" value="KAG8508823.1"/>
    <property type="molecule type" value="Genomic_DNA"/>
</dbReference>
<sequence>MHQYEIRRQLISPRCALSFDVGVVSRWSVPSGLENGELECIWPMIALAWFDCCTPTGGLALPSSTPADSGPGLGLLAEAHTLSIHLPAALNSHSLKRKKEDTKVVSGFTIKWSPEQIDTGTERIQKSILESAGATSEAQLKSFRDMGLKPMEEG</sequence>
<dbReference type="AlphaFoldDB" id="A0A8J6DJV2"/>
<name>A0A8J6DJV2_GALPY</name>
<proteinExistence type="predicted"/>
<comment type="caution">
    <text evidence="1">The sequence shown here is derived from an EMBL/GenBank/DDBJ whole genome shotgun (WGS) entry which is preliminary data.</text>
</comment>
<evidence type="ECO:0000313" key="2">
    <source>
        <dbReference type="Proteomes" id="UP000700334"/>
    </source>
</evidence>
<organism evidence="1 2">
    <name type="scientific">Galemys pyrenaicus</name>
    <name type="common">Iberian desman</name>
    <name type="synonym">Pyrenean desman</name>
    <dbReference type="NCBI Taxonomy" id="202257"/>
    <lineage>
        <taxon>Eukaryota</taxon>
        <taxon>Metazoa</taxon>
        <taxon>Chordata</taxon>
        <taxon>Craniata</taxon>
        <taxon>Vertebrata</taxon>
        <taxon>Euteleostomi</taxon>
        <taxon>Mammalia</taxon>
        <taxon>Eutheria</taxon>
        <taxon>Laurasiatheria</taxon>
        <taxon>Eulipotyphla</taxon>
        <taxon>Talpidae</taxon>
        <taxon>Galemys</taxon>
    </lineage>
</organism>
<gene>
    <name evidence="1" type="ORF">J0S82_012307</name>
</gene>
<dbReference type="Proteomes" id="UP000700334">
    <property type="component" value="Unassembled WGS sequence"/>
</dbReference>
<reference evidence="1" key="1">
    <citation type="journal article" date="2021" name="Evol. Appl.">
        <title>The genome of the Pyrenean desman and the effects of bottlenecks and inbreeding on the genomic landscape of an endangered species.</title>
        <authorList>
            <person name="Escoda L."/>
            <person name="Castresana J."/>
        </authorList>
    </citation>
    <scope>NUCLEOTIDE SEQUENCE</scope>
    <source>
        <strain evidence="1">IBE-C5619</strain>
    </source>
</reference>
<keyword evidence="2" id="KW-1185">Reference proteome</keyword>
<accession>A0A8J6DJV2</accession>